<keyword evidence="2" id="KW-1185">Reference proteome</keyword>
<dbReference type="PANTHER" id="PTHR40375">
    <property type="entry name" value="SPORULATION-SPECIFIC PROTEIN 22"/>
    <property type="match status" value="1"/>
</dbReference>
<evidence type="ECO:0000313" key="1">
    <source>
        <dbReference type="EMBL" id="GLI71202.1"/>
    </source>
</evidence>
<reference evidence="1 2" key="1">
    <citation type="journal article" date="2023" name="IScience">
        <title>Expanded male sex-determining region conserved during the evolution of homothallism in the green alga Volvox.</title>
        <authorList>
            <person name="Yamamoto K."/>
            <person name="Matsuzaki R."/>
            <person name="Mahakham W."/>
            <person name="Heman W."/>
            <person name="Sekimoto H."/>
            <person name="Kawachi M."/>
            <person name="Minakuchi Y."/>
            <person name="Toyoda A."/>
            <person name="Nozaki H."/>
        </authorList>
    </citation>
    <scope>NUCLEOTIDE SEQUENCE [LARGE SCALE GENOMIC DNA]</scope>
    <source>
        <strain evidence="1 2">NIES-4468</strain>
    </source>
</reference>
<dbReference type="PANTHER" id="PTHR40375:SF2">
    <property type="entry name" value="SPORULATION-SPECIFIC PROTEIN 22"/>
    <property type="match status" value="1"/>
</dbReference>
<evidence type="ECO:0000313" key="2">
    <source>
        <dbReference type="Proteomes" id="UP001165090"/>
    </source>
</evidence>
<gene>
    <name evidence="1" type="ORF">VaNZ11_016321</name>
</gene>
<feature type="non-terminal residue" evidence="1">
    <location>
        <position position="1"/>
    </location>
</feature>
<protein>
    <submittedName>
        <fullName evidence="1">Uncharacterized protein</fullName>
    </submittedName>
</protein>
<organism evidence="1 2">
    <name type="scientific">Volvox africanus</name>
    <dbReference type="NCBI Taxonomy" id="51714"/>
    <lineage>
        <taxon>Eukaryota</taxon>
        <taxon>Viridiplantae</taxon>
        <taxon>Chlorophyta</taxon>
        <taxon>core chlorophytes</taxon>
        <taxon>Chlorophyceae</taxon>
        <taxon>CS clade</taxon>
        <taxon>Chlamydomonadales</taxon>
        <taxon>Volvocaceae</taxon>
        <taxon>Volvox</taxon>
    </lineage>
</organism>
<comment type="caution">
    <text evidence="1">The sequence shown here is derived from an EMBL/GenBank/DDBJ whole genome shotgun (WGS) entry which is preliminary data.</text>
</comment>
<dbReference type="Proteomes" id="UP001165090">
    <property type="component" value="Unassembled WGS sequence"/>
</dbReference>
<proteinExistence type="predicted"/>
<accession>A0ABQ5SMJ0</accession>
<dbReference type="EMBL" id="BSDZ01000103">
    <property type="protein sequence ID" value="GLI71202.1"/>
    <property type="molecule type" value="Genomic_DNA"/>
</dbReference>
<sequence>QDPQYDQYGKDNEYRGVAVSMYQQVLQRLTAAADVDYEMVSEVVRNLLSLAGGNDAARLEILKELAALLAGAVVAAAAAAGTAGGGPQTARGGAGRGRGSSYPPLEMEALVSSTWNRGAHHARFGRLRLALDHLRTALALLRYSPTLDLQNRSWMAEQVEAMEARLTAATARGAEIAVVSEPCRGAAAATVGVQGDDVMDGWVP</sequence>
<name>A0ABQ5SMJ0_9CHLO</name>
<dbReference type="InterPro" id="IPR039057">
    <property type="entry name" value="Spo22/ZIP4"/>
</dbReference>